<feature type="non-terminal residue" evidence="1">
    <location>
        <position position="124"/>
    </location>
</feature>
<organism evidence="1">
    <name type="scientific">marine metagenome</name>
    <dbReference type="NCBI Taxonomy" id="408172"/>
    <lineage>
        <taxon>unclassified sequences</taxon>
        <taxon>metagenomes</taxon>
        <taxon>ecological metagenomes</taxon>
    </lineage>
</organism>
<dbReference type="AlphaFoldDB" id="A0A382JBR1"/>
<protein>
    <submittedName>
        <fullName evidence="1">Uncharacterized protein</fullName>
    </submittedName>
</protein>
<dbReference type="EMBL" id="UINC01073362">
    <property type="protein sequence ID" value="SVC09684.1"/>
    <property type="molecule type" value="Genomic_DNA"/>
</dbReference>
<dbReference type="InterPro" id="IPR036412">
    <property type="entry name" value="HAD-like_sf"/>
</dbReference>
<accession>A0A382JBR1</accession>
<gene>
    <name evidence="1" type="ORF">METZ01_LOCUS262538</name>
</gene>
<sequence length="124" mass="13773">MISTEVITALIKAVFFDFYNTLGKFHPPREELQTQACGQFGIDVTPQGITIGYSAADAFMAKEVAILPLKERGRQGVKDFFAEYERLVLDGAGVKVSMDLALRISETLRQLSYGYALYDDVLPT</sequence>
<proteinExistence type="predicted"/>
<dbReference type="SUPFAM" id="SSF56784">
    <property type="entry name" value="HAD-like"/>
    <property type="match status" value="1"/>
</dbReference>
<evidence type="ECO:0000313" key="1">
    <source>
        <dbReference type="EMBL" id="SVC09684.1"/>
    </source>
</evidence>
<reference evidence="1" key="1">
    <citation type="submission" date="2018-05" db="EMBL/GenBank/DDBJ databases">
        <authorList>
            <person name="Lanie J.A."/>
            <person name="Ng W.-L."/>
            <person name="Kazmierczak K.M."/>
            <person name="Andrzejewski T.M."/>
            <person name="Davidsen T.M."/>
            <person name="Wayne K.J."/>
            <person name="Tettelin H."/>
            <person name="Glass J.I."/>
            <person name="Rusch D."/>
            <person name="Podicherti R."/>
            <person name="Tsui H.-C.T."/>
            <person name="Winkler M.E."/>
        </authorList>
    </citation>
    <scope>NUCLEOTIDE SEQUENCE</scope>
</reference>
<name>A0A382JBR1_9ZZZZ</name>